<dbReference type="AlphaFoldDB" id="A0A0E9R4P8"/>
<evidence type="ECO:0000313" key="1">
    <source>
        <dbReference type="EMBL" id="JAH24099.1"/>
    </source>
</evidence>
<sequence>MKTETDRWGIFLEKTPPIWVTKVPLVPHEHSESGPQ</sequence>
<name>A0A0E9R4P8_ANGAN</name>
<dbReference type="EMBL" id="GBXM01084478">
    <property type="protein sequence ID" value="JAH24099.1"/>
    <property type="molecule type" value="Transcribed_RNA"/>
</dbReference>
<accession>A0A0E9R4P8</accession>
<reference evidence="1" key="1">
    <citation type="submission" date="2014-11" db="EMBL/GenBank/DDBJ databases">
        <authorList>
            <person name="Amaro Gonzalez C."/>
        </authorList>
    </citation>
    <scope>NUCLEOTIDE SEQUENCE</scope>
</reference>
<proteinExistence type="predicted"/>
<reference evidence="1" key="2">
    <citation type="journal article" date="2015" name="Fish Shellfish Immunol.">
        <title>Early steps in the European eel (Anguilla anguilla)-Vibrio vulnificus interaction in the gills: Role of the RtxA13 toxin.</title>
        <authorList>
            <person name="Callol A."/>
            <person name="Pajuelo D."/>
            <person name="Ebbesson L."/>
            <person name="Teles M."/>
            <person name="MacKenzie S."/>
            <person name="Amaro C."/>
        </authorList>
    </citation>
    <scope>NUCLEOTIDE SEQUENCE</scope>
</reference>
<organism evidence="1">
    <name type="scientific">Anguilla anguilla</name>
    <name type="common">European freshwater eel</name>
    <name type="synonym">Muraena anguilla</name>
    <dbReference type="NCBI Taxonomy" id="7936"/>
    <lineage>
        <taxon>Eukaryota</taxon>
        <taxon>Metazoa</taxon>
        <taxon>Chordata</taxon>
        <taxon>Craniata</taxon>
        <taxon>Vertebrata</taxon>
        <taxon>Euteleostomi</taxon>
        <taxon>Actinopterygii</taxon>
        <taxon>Neopterygii</taxon>
        <taxon>Teleostei</taxon>
        <taxon>Anguilliformes</taxon>
        <taxon>Anguillidae</taxon>
        <taxon>Anguilla</taxon>
    </lineage>
</organism>
<protein>
    <submittedName>
        <fullName evidence="1">Uncharacterized protein</fullName>
    </submittedName>
</protein>